<proteinExistence type="predicted"/>
<dbReference type="InterPro" id="IPR017911">
    <property type="entry name" value="MacB-like_ATP-bd"/>
</dbReference>
<evidence type="ECO:0000256" key="1">
    <source>
        <dbReference type="ARBA" id="ARBA00022448"/>
    </source>
</evidence>
<dbReference type="EMBL" id="CP072829">
    <property type="protein sequence ID" value="QTU84210.1"/>
    <property type="molecule type" value="Genomic_DNA"/>
</dbReference>
<dbReference type="PANTHER" id="PTHR24220">
    <property type="entry name" value="IMPORT ATP-BINDING PROTEIN"/>
    <property type="match status" value="1"/>
</dbReference>
<dbReference type="PROSITE" id="PS50893">
    <property type="entry name" value="ABC_TRANSPORTER_2"/>
    <property type="match status" value="1"/>
</dbReference>
<dbReference type="Proteomes" id="UP000636394">
    <property type="component" value="Unassembled WGS sequence"/>
</dbReference>
<keyword evidence="1" id="KW-0813">Transport</keyword>
<evidence type="ECO:0000256" key="2">
    <source>
        <dbReference type="ARBA" id="ARBA00022741"/>
    </source>
</evidence>
<organism evidence="6 8">
    <name type="scientific">Xiamenia xianingshaonis</name>
    <dbReference type="NCBI Taxonomy" id="2682776"/>
    <lineage>
        <taxon>Bacteria</taxon>
        <taxon>Bacillati</taxon>
        <taxon>Actinomycetota</taxon>
        <taxon>Coriobacteriia</taxon>
        <taxon>Eggerthellales</taxon>
        <taxon>Eggerthellaceae</taxon>
        <taxon>Xiamenia</taxon>
    </lineage>
</organism>
<evidence type="ECO:0000259" key="4">
    <source>
        <dbReference type="PROSITE" id="PS50893"/>
    </source>
</evidence>
<dbReference type="InterPro" id="IPR027417">
    <property type="entry name" value="P-loop_NTPase"/>
</dbReference>
<evidence type="ECO:0000313" key="8">
    <source>
        <dbReference type="Proteomes" id="UP000671910"/>
    </source>
</evidence>
<dbReference type="GO" id="GO:0005886">
    <property type="term" value="C:plasma membrane"/>
    <property type="evidence" value="ECO:0007669"/>
    <property type="project" value="TreeGrafter"/>
</dbReference>
<keyword evidence="7" id="KW-1185">Reference proteome</keyword>
<dbReference type="Proteomes" id="UP000671910">
    <property type="component" value="Chromosome"/>
</dbReference>
<dbReference type="InterPro" id="IPR015854">
    <property type="entry name" value="ABC_transpr_LolD-like"/>
</dbReference>
<dbReference type="GO" id="GO:0022857">
    <property type="term" value="F:transmembrane transporter activity"/>
    <property type="evidence" value="ECO:0007669"/>
    <property type="project" value="TreeGrafter"/>
</dbReference>
<evidence type="ECO:0000256" key="3">
    <source>
        <dbReference type="ARBA" id="ARBA00022840"/>
    </source>
</evidence>
<dbReference type="SMART" id="SM00382">
    <property type="entry name" value="AAA"/>
    <property type="match status" value="1"/>
</dbReference>
<dbReference type="CDD" id="cd03255">
    <property type="entry name" value="ABC_MJ0796_LolCDE_FtsE"/>
    <property type="match status" value="1"/>
</dbReference>
<dbReference type="GO" id="GO:0098796">
    <property type="term" value="C:membrane protein complex"/>
    <property type="evidence" value="ECO:0007669"/>
    <property type="project" value="UniProtKB-ARBA"/>
</dbReference>
<dbReference type="InterPro" id="IPR003439">
    <property type="entry name" value="ABC_transporter-like_ATP-bd"/>
</dbReference>
<dbReference type="Gene3D" id="3.40.50.300">
    <property type="entry name" value="P-loop containing nucleotide triphosphate hydrolases"/>
    <property type="match status" value="1"/>
</dbReference>
<protein>
    <submittedName>
        <fullName evidence="6">ABC transporter ATP-binding protein</fullName>
    </submittedName>
    <submittedName>
        <fullName evidence="5">ATP-binding cassette domain-containing protein</fullName>
    </submittedName>
</protein>
<dbReference type="PANTHER" id="PTHR24220:SF685">
    <property type="entry name" value="ABC TRANSPORTER RELATED"/>
    <property type="match status" value="1"/>
</dbReference>
<feature type="domain" description="ABC transporter" evidence="4">
    <location>
        <begin position="6"/>
        <end position="245"/>
    </location>
</feature>
<keyword evidence="2" id="KW-0547">Nucleotide-binding</keyword>
<name>A0A9E6MQD4_9ACTN</name>
<evidence type="ECO:0000313" key="5">
    <source>
        <dbReference type="EMBL" id="NHM14175.1"/>
    </source>
</evidence>
<accession>A0A9E6MQD4</accession>
<reference evidence="6" key="2">
    <citation type="submission" date="2021-04" db="EMBL/GenBank/DDBJ databases">
        <title>Novel species in family Eggerthellaceae.</title>
        <authorList>
            <person name="Zhang G."/>
        </authorList>
    </citation>
    <scope>NUCLEOTIDE SEQUENCE</scope>
    <source>
        <strain evidence="6">Zg-886</strain>
    </source>
</reference>
<dbReference type="InterPro" id="IPR003593">
    <property type="entry name" value="AAA+_ATPase"/>
</dbReference>
<evidence type="ECO:0000313" key="7">
    <source>
        <dbReference type="Proteomes" id="UP000636394"/>
    </source>
</evidence>
<sequence length="260" mass="27897">MTAPLLSVRRLAKSYATDGVQTHVLADIDLDLFAGDFVAVMGPSGSGKSTLLYCMSGMDAPTSGEVRFRNRDLAKLPERDIAEVRAQHFGFVFQQANLVSNLTLFENIAVPGYLKNGRSPAQTQKVARGLVERMGLAADAHHLPSQASGGQQQRCAVARSVVNEPDILFADEPTGALNRANTLEVLDLIGGFHAKGQTVCMVTHDVRCAVRATRVLYLEDGAIKGELALPPWSEAVNATGNASPKAREAQVNAWLSSLAW</sequence>
<dbReference type="Pfam" id="PF00005">
    <property type="entry name" value="ABC_tran"/>
    <property type="match status" value="1"/>
</dbReference>
<dbReference type="AlphaFoldDB" id="A0A9E6MQD4"/>
<keyword evidence="3 6" id="KW-0067">ATP-binding</keyword>
<dbReference type="GO" id="GO:0016887">
    <property type="term" value="F:ATP hydrolysis activity"/>
    <property type="evidence" value="ECO:0007669"/>
    <property type="project" value="InterPro"/>
</dbReference>
<reference evidence="5 7" key="1">
    <citation type="submission" date="2019-11" db="EMBL/GenBank/DDBJ databases">
        <title>Eggerthellaceae novel genus isolated from the rectal contents of marmort.</title>
        <authorList>
            <person name="Zhang G."/>
        </authorList>
    </citation>
    <scope>NUCLEOTIDE SEQUENCE [LARGE SCALE GENOMIC DNA]</scope>
    <source>
        <strain evidence="7">zg-886</strain>
        <strain evidence="5">Zg-886</strain>
    </source>
</reference>
<dbReference type="KEGG" id="ebz:J7S26_07625"/>
<dbReference type="GO" id="GO:0005524">
    <property type="term" value="F:ATP binding"/>
    <property type="evidence" value="ECO:0007669"/>
    <property type="project" value="UniProtKB-KW"/>
</dbReference>
<dbReference type="EMBL" id="WPCR01000006">
    <property type="protein sequence ID" value="NHM14175.1"/>
    <property type="molecule type" value="Genomic_DNA"/>
</dbReference>
<dbReference type="FunFam" id="3.40.50.300:FF:000032">
    <property type="entry name" value="Export ABC transporter ATP-binding protein"/>
    <property type="match status" value="1"/>
</dbReference>
<evidence type="ECO:0000313" key="6">
    <source>
        <dbReference type="EMBL" id="QTU84210.1"/>
    </source>
</evidence>
<dbReference type="SUPFAM" id="SSF52540">
    <property type="entry name" value="P-loop containing nucleoside triphosphate hydrolases"/>
    <property type="match status" value="1"/>
</dbReference>
<dbReference type="RefSeq" id="WP_165061613.1">
    <property type="nucleotide sequence ID" value="NZ_CP072829.1"/>
</dbReference>
<gene>
    <name evidence="5" type="ORF">GMI68_05245</name>
    <name evidence="6" type="ORF">J7S26_07625</name>
</gene>